<sequence length="374" mass="41577">MISSCVTSKSSSPSSPVSMMSPSSLHSSPQASSSFSQDRSPVSSPSRSNLQSIPLLKPSAIKEPSVHFPPSTIPSMCFPLHAIYAQNPYSGLVGNNLSTFFSPHAIARQMSFLNNSFTHNISGKRIPAEDFSRFPPVFSPLNTAHRTANASAYPTAKQGCLFPFNTTHTSGAHHLHNAQNNMFNALNNECLTSSPPYKRKMLNISGDNDHNTNSNNESQLLQQTSLGSNSWCRSPSHPLTCPLCSISLEGVDISRHFIEEVHKVETFRKLSNLADIPNDSSETMIRQTRKKFETEELRTESRGNHLHRSDSIWNLSSDVSTTSQSNIHNNSDMENIEDIHETIYLLRKRIRELENKENDSVNNESSYRSLPSMA</sequence>
<evidence type="ECO:0000313" key="2">
    <source>
        <dbReference type="EMBL" id="CAD7624309.1"/>
    </source>
</evidence>
<proteinExistence type="predicted"/>
<accession>A0A7R9KJC1</accession>
<evidence type="ECO:0000256" key="1">
    <source>
        <dbReference type="SAM" id="MobiDB-lite"/>
    </source>
</evidence>
<name>A0A7R9KJC1_9ACAR</name>
<evidence type="ECO:0000313" key="3">
    <source>
        <dbReference type="Proteomes" id="UP000759131"/>
    </source>
</evidence>
<dbReference type="AlphaFoldDB" id="A0A7R9KJC1"/>
<keyword evidence="3" id="KW-1185">Reference proteome</keyword>
<organism evidence="2">
    <name type="scientific">Medioppia subpectinata</name>
    <dbReference type="NCBI Taxonomy" id="1979941"/>
    <lineage>
        <taxon>Eukaryota</taxon>
        <taxon>Metazoa</taxon>
        <taxon>Ecdysozoa</taxon>
        <taxon>Arthropoda</taxon>
        <taxon>Chelicerata</taxon>
        <taxon>Arachnida</taxon>
        <taxon>Acari</taxon>
        <taxon>Acariformes</taxon>
        <taxon>Sarcoptiformes</taxon>
        <taxon>Oribatida</taxon>
        <taxon>Brachypylina</taxon>
        <taxon>Oppioidea</taxon>
        <taxon>Oppiidae</taxon>
        <taxon>Medioppia</taxon>
    </lineage>
</organism>
<gene>
    <name evidence="2" type="ORF">OSB1V03_LOCUS4754</name>
</gene>
<dbReference type="EMBL" id="CAJPIZ010002241">
    <property type="protein sequence ID" value="CAG2104739.1"/>
    <property type="molecule type" value="Genomic_DNA"/>
</dbReference>
<feature type="region of interest" description="Disordered" evidence="1">
    <location>
        <begin position="1"/>
        <end position="54"/>
    </location>
</feature>
<reference evidence="2" key="1">
    <citation type="submission" date="2020-11" db="EMBL/GenBank/DDBJ databases">
        <authorList>
            <person name="Tran Van P."/>
        </authorList>
    </citation>
    <scope>NUCLEOTIDE SEQUENCE</scope>
</reference>
<feature type="compositionally biased region" description="Polar residues" evidence="1">
    <location>
        <begin position="42"/>
        <end position="52"/>
    </location>
</feature>
<protein>
    <submittedName>
        <fullName evidence="2">Uncharacterized protein</fullName>
    </submittedName>
</protein>
<dbReference type="Proteomes" id="UP000759131">
    <property type="component" value="Unassembled WGS sequence"/>
</dbReference>
<feature type="compositionally biased region" description="Low complexity" evidence="1">
    <location>
        <begin position="1"/>
        <end position="41"/>
    </location>
</feature>
<dbReference type="EMBL" id="OC856816">
    <property type="protein sequence ID" value="CAD7624309.1"/>
    <property type="molecule type" value="Genomic_DNA"/>
</dbReference>
<dbReference type="OrthoDB" id="6270329at2759"/>